<accession>A0A5C2STP7</accession>
<evidence type="ECO:0000313" key="1">
    <source>
        <dbReference type="EMBL" id="RPD66477.1"/>
    </source>
</evidence>
<gene>
    <name evidence="1" type="ORF">L227DRAFT_606570</name>
</gene>
<dbReference type="OrthoDB" id="3264586at2759"/>
<evidence type="ECO:0000313" key="2">
    <source>
        <dbReference type="Proteomes" id="UP000313359"/>
    </source>
</evidence>
<keyword evidence="2" id="KW-1185">Reference proteome</keyword>
<dbReference type="EMBL" id="ML122251">
    <property type="protein sequence ID" value="RPD66477.1"/>
    <property type="molecule type" value="Genomic_DNA"/>
</dbReference>
<sequence length="164" mass="18054">MAEMFTMLQELQKRKASKSSARSAAFQSDKAALFAAARKRAEGAVRNGTMSIEKARATVAELRAQEVPHEATLSKLQALWQSHDETLQGLFGHLTGVIEDLSHRRAAQINESSSMLESQPAAREKSRKKLCAFAHSRISENMESQKVAADASALMKHYKALLLS</sequence>
<proteinExistence type="predicted"/>
<dbReference type="Proteomes" id="UP000313359">
    <property type="component" value="Unassembled WGS sequence"/>
</dbReference>
<dbReference type="AlphaFoldDB" id="A0A5C2STP7"/>
<reference evidence="1" key="1">
    <citation type="journal article" date="2018" name="Genome Biol. Evol.">
        <title>Genomics and development of Lentinus tigrinus, a white-rot wood-decaying mushroom with dimorphic fruiting bodies.</title>
        <authorList>
            <person name="Wu B."/>
            <person name="Xu Z."/>
            <person name="Knudson A."/>
            <person name="Carlson A."/>
            <person name="Chen N."/>
            <person name="Kovaka S."/>
            <person name="LaButti K."/>
            <person name="Lipzen A."/>
            <person name="Pennachio C."/>
            <person name="Riley R."/>
            <person name="Schakwitz W."/>
            <person name="Umezawa K."/>
            <person name="Ohm R.A."/>
            <person name="Grigoriev I.V."/>
            <person name="Nagy L.G."/>
            <person name="Gibbons J."/>
            <person name="Hibbett D."/>
        </authorList>
    </citation>
    <scope>NUCLEOTIDE SEQUENCE [LARGE SCALE GENOMIC DNA]</scope>
    <source>
        <strain evidence="1">ALCF2SS1-6</strain>
    </source>
</reference>
<protein>
    <submittedName>
        <fullName evidence="1">Uncharacterized protein</fullName>
    </submittedName>
</protein>
<name>A0A5C2STP7_9APHY</name>
<organism evidence="1 2">
    <name type="scientific">Lentinus tigrinus ALCF2SS1-6</name>
    <dbReference type="NCBI Taxonomy" id="1328759"/>
    <lineage>
        <taxon>Eukaryota</taxon>
        <taxon>Fungi</taxon>
        <taxon>Dikarya</taxon>
        <taxon>Basidiomycota</taxon>
        <taxon>Agaricomycotina</taxon>
        <taxon>Agaricomycetes</taxon>
        <taxon>Polyporales</taxon>
        <taxon>Polyporaceae</taxon>
        <taxon>Lentinus</taxon>
    </lineage>
</organism>